<dbReference type="Gene3D" id="3.20.20.140">
    <property type="entry name" value="Metal-dependent hydrolases"/>
    <property type="match status" value="1"/>
</dbReference>
<dbReference type="KEGG" id="spse:SULPSESMR1_01449"/>
<name>A0A221JZU8_9RHOB</name>
<reference evidence="2 3" key="1">
    <citation type="submission" date="2017-07" db="EMBL/GenBank/DDBJ databases">
        <title>Genome Sequence of Sulfitobacter pseudonitzschiae Strain SMR1 Isolated from a culture of the Diatom Skeletonema marinoi.</title>
        <authorList>
            <person name="Topel M."/>
            <person name="Pinder M.I.M."/>
            <person name="Johansson O.N."/>
            <person name="Kourtchenko O."/>
            <person name="Godhe A."/>
            <person name="Clarke A.K."/>
        </authorList>
    </citation>
    <scope>NUCLEOTIDE SEQUENCE [LARGE SCALE GENOMIC DNA]</scope>
    <source>
        <strain evidence="2 3">SMR1</strain>
    </source>
</reference>
<dbReference type="SUPFAM" id="SSF51338">
    <property type="entry name" value="Composite domain of metallo-dependent hydrolases"/>
    <property type="match status" value="1"/>
</dbReference>
<dbReference type="EMBL" id="CP022415">
    <property type="protein sequence ID" value="ASM72265.1"/>
    <property type="molecule type" value="Genomic_DNA"/>
</dbReference>
<evidence type="ECO:0000313" key="2">
    <source>
        <dbReference type="EMBL" id="ASM72265.1"/>
    </source>
</evidence>
<gene>
    <name evidence="2" type="primary">nfdA</name>
    <name evidence="2" type="ORF">SULPSESMR1_01449</name>
</gene>
<dbReference type="SUPFAM" id="SSF51556">
    <property type="entry name" value="Metallo-dependent hydrolases"/>
    <property type="match status" value="1"/>
</dbReference>
<dbReference type="Pfam" id="PF07969">
    <property type="entry name" value="Amidohydro_3"/>
    <property type="match status" value="1"/>
</dbReference>
<dbReference type="InterPro" id="IPR013108">
    <property type="entry name" value="Amidohydro_3"/>
</dbReference>
<feature type="domain" description="Amidohydrolase 3" evidence="1">
    <location>
        <begin position="62"/>
        <end position="567"/>
    </location>
</feature>
<keyword evidence="3" id="KW-1185">Reference proteome</keyword>
<evidence type="ECO:0000259" key="1">
    <source>
        <dbReference type="Pfam" id="PF07969"/>
    </source>
</evidence>
<proteinExistence type="predicted"/>
<dbReference type="PANTHER" id="PTHR22642:SF2">
    <property type="entry name" value="PROTEIN LONG AFTER FAR-RED 3"/>
    <property type="match status" value="1"/>
</dbReference>
<dbReference type="Gene3D" id="2.30.40.10">
    <property type="entry name" value="Urease, subunit C, domain 1"/>
    <property type="match status" value="1"/>
</dbReference>
<dbReference type="EC" id="3.5.1.91" evidence="2"/>
<organism evidence="2 3">
    <name type="scientific">Pseudosulfitobacter pseudonitzschiae</name>
    <dbReference type="NCBI Taxonomy" id="1402135"/>
    <lineage>
        <taxon>Bacteria</taxon>
        <taxon>Pseudomonadati</taxon>
        <taxon>Pseudomonadota</taxon>
        <taxon>Alphaproteobacteria</taxon>
        <taxon>Rhodobacterales</taxon>
        <taxon>Roseobacteraceae</taxon>
        <taxon>Pseudosulfitobacter</taxon>
    </lineage>
</organism>
<dbReference type="InterPro" id="IPR032466">
    <property type="entry name" value="Metal_Hydrolase"/>
</dbReference>
<protein>
    <submittedName>
        <fullName evidence="2">N-substituted formamide deformylase</fullName>
        <ecNumber evidence="2">3.5.1.91</ecNumber>
    </submittedName>
</protein>
<dbReference type="GO" id="GO:0016810">
    <property type="term" value="F:hydrolase activity, acting on carbon-nitrogen (but not peptide) bonds"/>
    <property type="evidence" value="ECO:0007669"/>
    <property type="project" value="InterPro"/>
</dbReference>
<dbReference type="STRING" id="1402135.SAMN05444149_101694"/>
<dbReference type="PANTHER" id="PTHR22642">
    <property type="entry name" value="IMIDAZOLONEPROPIONASE"/>
    <property type="match status" value="1"/>
</dbReference>
<dbReference type="AlphaFoldDB" id="A0A221JZU8"/>
<dbReference type="Proteomes" id="UP000199754">
    <property type="component" value="Chromosome"/>
</dbReference>
<evidence type="ECO:0000313" key="3">
    <source>
        <dbReference type="Proteomes" id="UP000199754"/>
    </source>
</evidence>
<dbReference type="Gene3D" id="3.10.310.70">
    <property type="match status" value="1"/>
</dbReference>
<dbReference type="InterPro" id="IPR011059">
    <property type="entry name" value="Metal-dep_hydrolase_composite"/>
</dbReference>
<keyword evidence="2" id="KW-0378">Hydrolase</keyword>
<sequence length="570" mass="61657">MGAAFFFYEAHMTADIIIYNGHLITFDPDLPQAQALAISNGRITAIGDDAMVKGLGNDDTRMIDAKGGTVLPGFIDSHVHLFGGSVELSQLSLYGVNGLDEMKQAIVPYADANPDDALVFCVMADYGILGTGHTLTRHDLDTILPDRPLAMFAPDHHTVWANTAALKAAGLLQGGTVDAGSQIVMADDGLASGELLEPGAYGPILAMTRHAGREMMGLTTGKDPVPPATKDQREMDKDVIEAGLKHCAEQGITSLHLMDGNTYQLELLSELETEGRLLCRCEVPFHMKGTDPLDRMTRDAPEMRARFQGDKLRCNRVKMFIDGVIESGTALMLRPYPGDLGADGNTGDEVFTQEHFVACAVEADRLGFQIAVHAIGDAGVRRTIDAYEAAQKANGARDSRHRIEHLEVMHTDDIPRLAGLGIVASIQPGHAPRGHIFPPSGVGQYLHDDQIAGAYAWQDIRDTGAAVIFSTDWPVIPISVMDNIKAAIAPMDLGPKWRNQTQSLTDTLASYTRDNAWVEFNEDRKGKLKAGMMADVAILSHDVTTLDPADITQARAVMTVCDGQVTFYAQ</sequence>
<accession>A0A221JZU8</accession>
<dbReference type="InterPro" id="IPR033932">
    <property type="entry name" value="YtcJ-like"/>
</dbReference>
<dbReference type="CDD" id="cd01300">
    <property type="entry name" value="YtcJ_like"/>
    <property type="match status" value="1"/>
</dbReference>